<reference evidence="5" key="1">
    <citation type="journal article" date="2020" name="Stud. Mycol.">
        <title>101 Dothideomycetes genomes: a test case for predicting lifestyles and emergence of pathogens.</title>
        <authorList>
            <person name="Haridas S."/>
            <person name="Albert R."/>
            <person name="Binder M."/>
            <person name="Bloem J."/>
            <person name="Labutti K."/>
            <person name="Salamov A."/>
            <person name="Andreopoulos B."/>
            <person name="Baker S."/>
            <person name="Barry K."/>
            <person name="Bills G."/>
            <person name="Bluhm B."/>
            <person name="Cannon C."/>
            <person name="Castanera R."/>
            <person name="Culley D."/>
            <person name="Daum C."/>
            <person name="Ezra D."/>
            <person name="Gonzalez J."/>
            <person name="Henrissat B."/>
            <person name="Kuo A."/>
            <person name="Liang C."/>
            <person name="Lipzen A."/>
            <person name="Lutzoni F."/>
            <person name="Magnuson J."/>
            <person name="Mondo S."/>
            <person name="Nolan M."/>
            <person name="Ohm R."/>
            <person name="Pangilinan J."/>
            <person name="Park H.-J."/>
            <person name="Ramirez L."/>
            <person name="Alfaro M."/>
            <person name="Sun H."/>
            <person name="Tritt A."/>
            <person name="Yoshinaga Y."/>
            <person name="Zwiers L.-H."/>
            <person name="Turgeon B."/>
            <person name="Goodwin S."/>
            <person name="Spatafora J."/>
            <person name="Crous P."/>
            <person name="Grigoriev I."/>
        </authorList>
    </citation>
    <scope>NUCLEOTIDE SEQUENCE</scope>
    <source>
        <strain evidence="5">CBS 207.26</strain>
    </source>
</reference>
<dbReference type="AlphaFoldDB" id="A0A6A6EWC4"/>
<dbReference type="OrthoDB" id="5627at2759"/>
<dbReference type="Pfam" id="PF07052">
    <property type="entry name" value="Hep_59"/>
    <property type="match status" value="1"/>
</dbReference>
<feature type="compositionally biased region" description="Basic and acidic residues" evidence="4">
    <location>
        <begin position="258"/>
        <end position="268"/>
    </location>
</feature>
<comment type="subcellular location">
    <subcellularLocation>
        <location evidence="1">Nucleus</location>
    </subcellularLocation>
</comment>
<organism evidence="5 6">
    <name type="scientific">Zopfia rhizophila CBS 207.26</name>
    <dbReference type="NCBI Taxonomy" id="1314779"/>
    <lineage>
        <taxon>Eukaryota</taxon>
        <taxon>Fungi</taxon>
        <taxon>Dikarya</taxon>
        <taxon>Ascomycota</taxon>
        <taxon>Pezizomycotina</taxon>
        <taxon>Dothideomycetes</taxon>
        <taxon>Dothideomycetes incertae sedis</taxon>
        <taxon>Zopfiaceae</taxon>
        <taxon>Zopfia</taxon>
    </lineage>
</organism>
<comment type="similarity">
    <text evidence="2">Belongs to the TLS1 family.</text>
</comment>
<dbReference type="InterPro" id="IPR010756">
    <property type="entry name" value="Tls1-like"/>
</dbReference>
<dbReference type="EMBL" id="ML994610">
    <property type="protein sequence ID" value="KAF2195088.1"/>
    <property type="molecule type" value="Genomic_DNA"/>
</dbReference>
<evidence type="ECO:0000256" key="3">
    <source>
        <dbReference type="ARBA" id="ARBA00023242"/>
    </source>
</evidence>
<feature type="compositionally biased region" description="Basic and acidic residues" evidence="4">
    <location>
        <begin position="304"/>
        <end position="317"/>
    </location>
</feature>
<gene>
    <name evidence="5" type="ORF">K469DRAFT_722406</name>
</gene>
<name>A0A6A6EWC4_9PEZI</name>
<dbReference type="Proteomes" id="UP000800200">
    <property type="component" value="Unassembled WGS sequence"/>
</dbReference>
<evidence type="ECO:0000256" key="4">
    <source>
        <dbReference type="SAM" id="MobiDB-lite"/>
    </source>
</evidence>
<feature type="compositionally biased region" description="Low complexity" evidence="4">
    <location>
        <begin position="158"/>
        <end position="174"/>
    </location>
</feature>
<feature type="compositionally biased region" description="Basic and acidic residues" evidence="4">
    <location>
        <begin position="179"/>
        <end position="194"/>
    </location>
</feature>
<sequence length="360" mass="39720">MVAPDGGETPVFRAHKRRKILRVRSTADDDISTGTAAQLPEPSPATISLDPQSAIPPVATSEEPEESGPSLAEIIRKRKQFKRVRSAVDVVNVTRGAAGRRRSEGATAELVKVEQKRLNPFSDRFVAQTGQVVDKDDKQMIAYIEARMAEKRNQQYGPTSSASVSSTSIAAPPAGIKNVDVKVEATRKHPEDRQAAGMGKLQEIDLGPEATARNIQRTEEARMRLESGYTGLEEPQSPGQGRSGKDGRPRRRRPQKRRNSEDLLRDKMVEQVLREAKLDYYEENDEAPLDANGNEAADDVLAEQFRREFLESIESRRKPAPPGGPKGAKEQTQKGPKLGGSRSARAAMRLQEEQAAKEKR</sequence>
<dbReference type="GO" id="GO:0000398">
    <property type="term" value="P:mRNA splicing, via spliceosome"/>
    <property type="evidence" value="ECO:0007669"/>
    <property type="project" value="TreeGrafter"/>
</dbReference>
<dbReference type="PANTHER" id="PTHR13486">
    <property type="entry name" value="TELOMERE LENGTH AND SILENCING PROTEIN 1 TLS1 FAMILY MEMBER"/>
    <property type="match status" value="1"/>
</dbReference>
<feature type="region of interest" description="Disordered" evidence="4">
    <location>
        <begin position="284"/>
        <end position="360"/>
    </location>
</feature>
<dbReference type="PANTHER" id="PTHR13486:SF2">
    <property type="entry name" value="SPLICING FACTOR C9ORF78"/>
    <property type="match status" value="1"/>
</dbReference>
<evidence type="ECO:0000256" key="2">
    <source>
        <dbReference type="ARBA" id="ARBA00007643"/>
    </source>
</evidence>
<feature type="region of interest" description="Disordered" evidence="4">
    <location>
        <begin position="152"/>
        <end position="268"/>
    </location>
</feature>
<dbReference type="GO" id="GO:0005681">
    <property type="term" value="C:spliceosomal complex"/>
    <property type="evidence" value="ECO:0007669"/>
    <property type="project" value="TreeGrafter"/>
</dbReference>
<feature type="compositionally biased region" description="Basic residues" evidence="4">
    <location>
        <begin position="248"/>
        <end position="257"/>
    </location>
</feature>
<feature type="compositionally biased region" description="Basic and acidic residues" evidence="4">
    <location>
        <begin position="216"/>
        <end position="225"/>
    </location>
</feature>
<evidence type="ECO:0000256" key="1">
    <source>
        <dbReference type="ARBA" id="ARBA00004123"/>
    </source>
</evidence>
<evidence type="ECO:0008006" key="7">
    <source>
        <dbReference type="Google" id="ProtNLM"/>
    </source>
</evidence>
<keyword evidence="3" id="KW-0539">Nucleus</keyword>
<proteinExistence type="inferred from homology"/>
<keyword evidence="6" id="KW-1185">Reference proteome</keyword>
<feature type="region of interest" description="Disordered" evidence="4">
    <location>
        <begin position="23"/>
        <end position="72"/>
    </location>
</feature>
<evidence type="ECO:0000313" key="5">
    <source>
        <dbReference type="EMBL" id="KAF2195088.1"/>
    </source>
</evidence>
<accession>A0A6A6EWC4</accession>
<evidence type="ECO:0000313" key="6">
    <source>
        <dbReference type="Proteomes" id="UP000800200"/>
    </source>
</evidence>
<feature type="compositionally biased region" description="Basic and acidic residues" evidence="4">
    <location>
        <begin position="350"/>
        <end position="360"/>
    </location>
</feature>
<protein>
    <recommendedName>
        <fullName evidence="7">Hepatocellular carcinoma-associated antigen 59-domain-containing protein</fullName>
    </recommendedName>
</protein>